<dbReference type="InterPro" id="IPR011810">
    <property type="entry name" value="Cya_phycin_syn"/>
</dbReference>
<dbReference type="SUPFAM" id="SSF53244">
    <property type="entry name" value="MurD-like peptide ligases, peptide-binding domain"/>
    <property type="match status" value="1"/>
</dbReference>
<comment type="catalytic activity">
    <reaction evidence="11">
        <text>[L-4-(L-arginin-2-N-yl)aspartate](n)-L-aspartate + L-arginine + ATP = [L-4-(L-arginin-2-N-yl)aspartate](n+1) + ADP + phosphate + H(+)</text>
        <dbReference type="Rhea" id="RHEA:23888"/>
        <dbReference type="Rhea" id="RHEA-COMP:13732"/>
        <dbReference type="Rhea" id="RHEA-COMP:13733"/>
        <dbReference type="ChEBI" id="CHEBI:15378"/>
        <dbReference type="ChEBI" id="CHEBI:30616"/>
        <dbReference type="ChEBI" id="CHEBI:32682"/>
        <dbReference type="ChEBI" id="CHEBI:43474"/>
        <dbReference type="ChEBI" id="CHEBI:137986"/>
        <dbReference type="ChEBI" id="CHEBI:137990"/>
        <dbReference type="ChEBI" id="CHEBI:456216"/>
        <dbReference type="EC" id="6.3.2.30"/>
    </reaction>
</comment>
<dbReference type="InterPro" id="IPR011761">
    <property type="entry name" value="ATP-grasp"/>
</dbReference>
<dbReference type="Pfam" id="PF02875">
    <property type="entry name" value="Mur_ligase_C"/>
    <property type="match status" value="1"/>
</dbReference>
<evidence type="ECO:0000256" key="1">
    <source>
        <dbReference type="ARBA" id="ARBA00003184"/>
    </source>
</evidence>
<dbReference type="EC" id="6.3.2.29" evidence="5"/>
<dbReference type="InterPro" id="IPR018109">
    <property type="entry name" value="Folylpolyglutamate_synth_CS"/>
</dbReference>
<reference evidence="15 16" key="1">
    <citation type="submission" date="2017-04" db="EMBL/GenBank/DDBJ databases">
        <authorList>
            <person name="Afonso C.L."/>
            <person name="Miller P.J."/>
            <person name="Scott M.A."/>
            <person name="Spackman E."/>
            <person name="Goraichik I."/>
            <person name="Dimitrov K.M."/>
            <person name="Suarez D.L."/>
            <person name="Swayne D.E."/>
        </authorList>
    </citation>
    <scope>NUCLEOTIDE SEQUENCE [LARGE SCALE GENOMIC DNA]</scope>
    <source>
        <strain evidence="15 16">DSM 11622</strain>
    </source>
</reference>
<dbReference type="EC" id="6.3.2.30" evidence="4"/>
<dbReference type="Pfam" id="PF02222">
    <property type="entry name" value="ATP-grasp"/>
    <property type="match status" value="1"/>
</dbReference>
<evidence type="ECO:0000256" key="9">
    <source>
        <dbReference type="ARBA" id="ARBA00022840"/>
    </source>
</evidence>
<dbReference type="InterPro" id="IPR036615">
    <property type="entry name" value="Mur_ligase_C_dom_sf"/>
</dbReference>
<organism evidence="15 16">
    <name type="scientific">Hymenobacter roseosalivarius DSM 11622</name>
    <dbReference type="NCBI Taxonomy" id="645990"/>
    <lineage>
        <taxon>Bacteria</taxon>
        <taxon>Pseudomonadati</taxon>
        <taxon>Bacteroidota</taxon>
        <taxon>Cytophagia</taxon>
        <taxon>Cytophagales</taxon>
        <taxon>Hymenobacteraceae</taxon>
        <taxon>Hymenobacter</taxon>
    </lineage>
</organism>
<dbReference type="STRING" id="645990.SAMN00120144_1567"/>
<dbReference type="Proteomes" id="UP000192266">
    <property type="component" value="Unassembled WGS sequence"/>
</dbReference>
<dbReference type="SUPFAM" id="SSF56059">
    <property type="entry name" value="Glutathione synthetase ATP-binding domain-like"/>
    <property type="match status" value="1"/>
</dbReference>
<dbReference type="Pfam" id="PF18921">
    <property type="entry name" value="Cyanophycin_syn"/>
    <property type="match status" value="1"/>
</dbReference>
<dbReference type="InterPro" id="IPR036565">
    <property type="entry name" value="Mur-like_cat_sf"/>
</dbReference>
<dbReference type="Gene3D" id="3.90.190.20">
    <property type="entry name" value="Mur ligase, C-terminal domain"/>
    <property type="match status" value="1"/>
</dbReference>
<evidence type="ECO:0000256" key="13">
    <source>
        <dbReference type="PROSITE-ProRule" id="PRU00409"/>
    </source>
</evidence>
<keyword evidence="16" id="KW-1185">Reference proteome</keyword>
<evidence type="ECO:0000256" key="7">
    <source>
        <dbReference type="ARBA" id="ARBA00022598"/>
    </source>
</evidence>
<dbReference type="OrthoDB" id="9803907at2"/>
<dbReference type="GO" id="GO:0071160">
    <property type="term" value="F:cyanophycin synthetase activity (L-aspartate-adding)"/>
    <property type="evidence" value="ECO:0007669"/>
    <property type="project" value="UniProtKB-EC"/>
</dbReference>
<dbReference type="GO" id="GO:0005524">
    <property type="term" value="F:ATP binding"/>
    <property type="evidence" value="ECO:0007669"/>
    <property type="project" value="UniProtKB-UniRule"/>
</dbReference>
<dbReference type="NCBIfam" id="TIGR02068">
    <property type="entry name" value="cya_phycin_syn"/>
    <property type="match status" value="1"/>
</dbReference>
<evidence type="ECO:0000313" key="15">
    <source>
        <dbReference type="EMBL" id="SMB97612.1"/>
    </source>
</evidence>
<comment type="catalytic activity">
    <reaction evidence="12">
        <text>[L-4-(L-arginin-2-N-yl)aspartate](n) + L-aspartate + ATP = [L-4-(L-arginin-2-N-yl)aspartate](n)-L-aspartate + ADP + phosphate + H(+)</text>
        <dbReference type="Rhea" id="RHEA:13277"/>
        <dbReference type="Rhea" id="RHEA-COMP:13728"/>
        <dbReference type="Rhea" id="RHEA-COMP:13733"/>
        <dbReference type="ChEBI" id="CHEBI:15378"/>
        <dbReference type="ChEBI" id="CHEBI:29991"/>
        <dbReference type="ChEBI" id="CHEBI:30616"/>
        <dbReference type="ChEBI" id="CHEBI:43474"/>
        <dbReference type="ChEBI" id="CHEBI:137986"/>
        <dbReference type="ChEBI" id="CHEBI:137990"/>
        <dbReference type="ChEBI" id="CHEBI:456216"/>
        <dbReference type="EC" id="6.3.2.29"/>
    </reaction>
</comment>
<dbReference type="PANTHER" id="PTHR23135:SF18">
    <property type="entry name" value="CYANOPHYCIN SYNTHETASE"/>
    <property type="match status" value="1"/>
</dbReference>
<evidence type="ECO:0000256" key="6">
    <source>
        <dbReference type="ARBA" id="ARBA00022036"/>
    </source>
</evidence>
<evidence type="ECO:0000256" key="12">
    <source>
        <dbReference type="ARBA" id="ARBA00048425"/>
    </source>
</evidence>
<dbReference type="InterPro" id="IPR003135">
    <property type="entry name" value="ATP-grasp_carboxylate-amine"/>
</dbReference>
<keyword evidence="9 13" id="KW-0067">ATP-binding</keyword>
<evidence type="ECO:0000256" key="3">
    <source>
        <dbReference type="ARBA" id="ARBA00011738"/>
    </source>
</evidence>
<dbReference type="SUPFAM" id="SSF53623">
    <property type="entry name" value="MurD-like peptide ligases, catalytic domain"/>
    <property type="match status" value="1"/>
</dbReference>
<dbReference type="InterPro" id="IPR013221">
    <property type="entry name" value="Mur_ligase_cen"/>
</dbReference>
<evidence type="ECO:0000256" key="5">
    <source>
        <dbReference type="ARBA" id="ARBA00013005"/>
    </source>
</evidence>
<dbReference type="Pfam" id="PF08245">
    <property type="entry name" value="Mur_ligase_M"/>
    <property type="match status" value="1"/>
</dbReference>
<feature type="domain" description="ATP-grasp" evidence="14">
    <location>
        <begin position="229"/>
        <end position="482"/>
    </location>
</feature>
<dbReference type="NCBIfam" id="NF010623">
    <property type="entry name" value="PRK14016.1"/>
    <property type="match status" value="1"/>
</dbReference>
<protein>
    <recommendedName>
        <fullName evidence="6">Cyanophycin synthetase</fullName>
        <ecNumber evidence="5">6.3.2.29</ecNumber>
        <ecNumber evidence="4">6.3.2.30</ecNumber>
    </recommendedName>
    <alternativeName>
        <fullName evidence="10">Cyanophycin synthase</fullName>
    </alternativeName>
</protein>
<dbReference type="PROSITE" id="PS50975">
    <property type="entry name" value="ATP_GRASP"/>
    <property type="match status" value="1"/>
</dbReference>
<dbReference type="GO" id="GO:0071161">
    <property type="term" value="F:cyanophycin synthetase activity (L-arginine-adding)"/>
    <property type="evidence" value="ECO:0007669"/>
    <property type="project" value="UniProtKB-EC"/>
</dbReference>
<dbReference type="InterPro" id="IPR004101">
    <property type="entry name" value="Mur_ligase_C"/>
</dbReference>
<keyword evidence="8 13" id="KW-0547">Nucleotide-binding</keyword>
<sequence length="883" mass="96258">MKITDLRTMRGPSYWSVKHLKLIVMKVDLEELANQWSNAIPGLAGRLTKLLPGVGQPCATPDSSIQAYKHPPLTQEQLADGEPLGHVIQHVALELQRLAGMPVYWGKSYPATQEEGVEYVVFTYQEERAGRVAANAAVEIVDALCHKQKVDIKPIIAELHSIREEEFFGPSTYSIVSEAVSRKIPYIRLKNTSVIQLGYGVNQKRIQATTSSNTSYFAVDIAGNKNRTKAMLADAGIPVPQGTTVYSLDGLRDAIEELGFPIVTKPLDGNHGKGASINILDWKAAQTGFKEAQEYSRAVIVEQFIEGFDHRLLVVNGKLVAAAKRTPAAVIGDGHSTIQELIDQVNLDPRRGEGHEKVLTKIKADKHTSAILKARDLTLKSVLPEGEELFLKSTANISTGGTATDVTDLVHPYNVLLAERAAGIIGLDICGIDMLTSDIAIPLNETRGAVIEVNAAPGFRMHISPTKGLPRNVAAPVVDMLFPRNSTSRIPIIAVTGTNGKTTTTRLIAHMVAAQGYKVGFTTTDGIYIQGNQLQKGDCTGSQSTEFVLRDPTVNYAVLEVARGGMLRSGLGFDTCDIAVVTNVAADHLGMRDIYTVEEMAAVKGVLPRTVNKSGWAILNADDNLVYAMGERLQCKVALFSMNENNPRILDHVEAGGVAAVYEEGYVTIYQNSYKLRIDRAAEFPVTLGGRAGFNIENCLAVALTGYVAGFERDDIKTALRTFVPSAAKTPGRMNVFKFPDFEVIVDYAHNTAGIGKYAEFLNNTPATHKVGIVSGLGDRRDEDTLGFARIAGGIFDEVVLRQDRDLRGKTAEQLKEIMMRGLRLDKSELPITYIENEVDAIRHVLSTAHEGSVITIFTENITATIKQIEDFEAQITQGRHKS</sequence>
<comment type="similarity">
    <text evidence="2">In the C-terminal section; belongs to the MurCDEF family.</text>
</comment>
<dbReference type="EMBL" id="FWWW01000076">
    <property type="protein sequence ID" value="SMB97612.1"/>
    <property type="molecule type" value="Genomic_DNA"/>
</dbReference>
<comment type="function">
    <text evidence="1">Catalyzes the ATP-dependent polymerization of arginine and aspartate to multi-L-arginyl-poly-L-aspartic acid (cyanophycin; a water-insoluble reserve polymer).</text>
</comment>
<evidence type="ECO:0000256" key="2">
    <source>
        <dbReference type="ARBA" id="ARBA00009060"/>
    </source>
</evidence>
<keyword evidence="7" id="KW-0436">Ligase</keyword>
<dbReference type="PROSITE" id="PS01011">
    <property type="entry name" value="FOLYLPOLYGLU_SYNT_1"/>
    <property type="match status" value="1"/>
</dbReference>
<evidence type="ECO:0000256" key="11">
    <source>
        <dbReference type="ARBA" id="ARBA00048094"/>
    </source>
</evidence>
<dbReference type="AlphaFoldDB" id="A0A1W1VW58"/>
<evidence type="ECO:0000313" key="16">
    <source>
        <dbReference type="Proteomes" id="UP000192266"/>
    </source>
</evidence>
<dbReference type="GO" id="GO:0004326">
    <property type="term" value="F:tetrahydrofolylpolyglutamate synthase activity"/>
    <property type="evidence" value="ECO:0007669"/>
    <property type="project" value="InterPro"/>
</dbReference>
<evidence type="ECO:0000256" key="8">
    <source>
        <dbReference type="ARBA" id="ARBA00022741"/>
    </source>
</evidence>
<evidence type="ECO:0000259" key="14">
    <source>
        <dbReference type="PROSITE" id="PS50975"/>
    </source>
</evidence>
<dbReference type="RefSeq" id="WP_084446560.1">
    <property type="nucleotide sequence ID" value="NZ_FWWW01000076.1"/>
</dbReference>
<accession>A0A1W1VW58</accession>
<dbReference type="GO" id="GO:0046872">
    <property type="term" value="F:metal ion binding"/>
    <property type="evidence" value="ECO:0007669"/>
    <property type="project" value="InterPro"/>
</dbReference>
<gene>
    <name evidence="15" type="ORF">SAMN00120144_1567</name>
</gene>
<evidence type="ECO:0000256" key="10">
    <source>
        <dbReference type="ARBA" id="ARBA00031353"/>
    </source>
</evidence>
<dbReference type="Gene3D" id="3.30.470.20">
    <property type="entry name" value="ATP-grasp fold, B domain"/>
    <property type="match status" value="2"/>
</dbReference>
<name>A0A1W1VW58_9BACT</name>
<dbReference type="PANTHER" id="PTHR23135">
    <property type="entry name" value="MUR LIGASE FAMILY MEMBER"/>
    <property type="match status" value="1"/>
</dbReference>
<proteinExistence type="inferred from homology"/>
<dbReference type="InterPro" id="IPR044019">
    <property type="entry name" value="Cyanophycin_syn_N"/>
</dbReference>
<dbReference type="Gene3D" id="3.40.1190.10">
    <property type="entry name" value="Mur-like, catalytic domain"/>
    <property type="match status" value="1"/>
</dbReference>
<comment type="subunit">
    <text evidence="3">Homodimer.</text>
</comment>
<evidence type="ECO:0000256" key="4">
    <source>
        <dbReference type="ARBA" id="ARBA00012968"/>
    </source>
</evidence>